<dbReference type="PANTHER" id="PTHR36113:SF6">
    <property type="entry name" value="FOSFOMYCIN RESISTANCE PROTEIN FOSX"/>
    <property type="match status" value="1"/>
</dbReference>
<gene>
    <name evidence="3" type="primary">yqjT</name>
    <name evidence="3" type="ORF">GCM10007094_09110</name>
</gene>
<sequence>MLHHIELYVSDKNISRHFWSKLLSHLNYRETSVWDDGFTLANGNDAYLTFVQVAPKYKSHVYHRCGVGLNHLAFSVESREHVDMIRQHCIAEGVVLLYDDRYPFANGGEDYYALFLEDPDRIKVEFVAAQK</sequence>
<dbReference type="InterPro" id="IPR037523">
    <property type="entry name" value="VOC_core"/>
</dbReference>
<dbReference type="InterPro" id="IPR051332">
    <property type="entry name" value="Fosfomycin_Res_Enzymes"/>
</dbReference>
<name>A0ABQ3E4G9_9HYPH</name>
<protein>
    <recommendedName>
        <fullName evidence="2">VOC domain-containing protein</fullName>
    </recommendedName>
</protein>
<proteinExistence type="predicted"/>
<dbReference type="PROSITE" id="PS51819">
    <property type="entry name" value="VOC"/>
    <property type="match status" value="1"/>
</dbReference>
<dbReference type="SUPFAM" id="SSF54593">
    <property type="entry name" value="Glyoxalase/Bleomycin resistance protein/Dihydroxybiphenyl dioxygenase"/>
    <property type="match status" value="1"/>
</dbReference>
<organism evidence="3 4">
    <name type="scientific">Pseudovibrio japonicus</name>
    <dbReference type="NCBI Taxonomy" id="366534"/>
    <lineage>
        <taxon>Bacteria</taxon>
        <taxon>Pseudomonadati</taxon>
        <taxon>Pseudomonadota</taxon>
        <taxon>Alphaproteobacteria</taxon>
        <taxon>Hyphomicrobiales</taxon>
        <taxon>Stappiaceae</taxon>
        <taxon>Pseudovibrio</taxon>
    </lineage>
</organism>
<evidence type="ECO:0000256" key="1">
    <source>
        <dbReference type="ARBA" id="ARBA00022723"/>
    </source>
</evidence>
<dbReference type="InterPro" id="IPR029068">
    <property type="entry name" value="Glyas_Bleomycin-R_OHBP_Dase"/>
</dbReference>
<dbReference type="Gene3D" id="3.10.180.10">
    <property type="entry name" value="2,3-Dihydroxybiphenyl 1,2-Dioxygenase, domain 1"/>
    <property type="match status" value="1"/>
</dbReference>
<accession>A0ABQ3E4G9</accession>
<evidence type="ECO:0000313" key="4">
    <source>
        <dbReference type="Proteomes" id="UP000637980"/>
    </source>
</evidence>
<dbReference type="Proteomes" id="UP000637980">
    <property type="component" value="Unassembled WGS sequence"/>
</dbReference>
<keyword evidence="4" id="KW-1185">Reference proteome</keyword>
<feature type="domain" description="VOC" evidence="2">
    <location>
        <begin position="1"/>
        <end position="129"/>
    </location>
</feature>
<dbReference type="RefSeq" id="WP_189435527.1">
    <property type="nucleotide sequence ID" value="NZ_BMXE01000001.1"/>
</dbReference>
<keyword evidence="1" id="KW-0479">Metal-binding</keyword>
<dbReference type="PANTHER" id="PTHR36113">
    <property type="entry name" value="LYASE, PUTATIVE-RELATED-RELATED"/>
    <property type="match status" value="1"/>
</dbReference>
<evidence type="ECO:0000313" key="3">
    <source>
        <dbReference type="EMBL" id="GHB23049.1"/>
    </source>
</evidence>
<reference evidence="4" key="1">
    <citation type="journal article" date="2019" name="Int. J. Syst. Evol. Microbiol.">
        <title>The Global Catalogue of Microorganisms (GCM) 10K type strain sequencing project: providing services to taxonomists for standard genome sequencing and annotation.</title>
        <authorList>
            <consortium name="The Broad Institute Genomics Platform"/>
            <consortium name="The Broad Institute Genome Sequencing Center for Infectious Disease"/>
            <person name="Wu L."/>
            <person name="Ma J."/>
        </authorList>
    </citation>
    <scope>NUCLEOTIDE SEQUENCE [LARGE SCALE GENOMIC DNA]</scope>
    <source>
        <strain evidence="4">KCTC 12861</strain>
    </source>
</reference>
<dbReference type="EMBL" id="BMXE01000001">
    <property type="protein sequence ID" value="GHB23049.1"/>
    <property type="molecule type" value="Genomic_DNA"/>
</dbReference>
<dbReference type="InterPro" id="IPR004360">
    <property type="entry name" value="Glyas_Fos-R_dOase_dom"/>
</dbReference>
<dbReference type="Pfam" id="PF00903">
    <property type="entry name" value="Glyoxalase"/>
    <property type="match status" value="1"/>
</dbReference>
<evidence type="ECO:0000259" key="2">
    <source>
        <dbReference type="PROSITE" id="PS51819"/>
    </source>
</evidence>
<comment type="caution">
    <text evidence="3">The sequence shown here is derived from an EMBL/GenBank/DDBJ whole genome shotgun (WGS) entry which is preliminary data.</text>
</comment>